<keyword evidence="1" id="KW-0812">Transmembrane</keyword>
<feature type="transmembrane region" description="Helical" evidence="1">
    <location>
        <begin position="61"/>
        <end position="81"/>
    </location>
</feature>
<evidence type="ECO:0000313" key="2">
    <source>
        <dbReference type="EMBL" id="VDK52224.1"/>
    </source>
</evidence>
<sequence>MHGPTALFTDIVMSPQPVASEAHGRADQGPCPLAAGFVPWIDRNIRLTTTSRPLNQKKEGLLLDWEVYTLILVYTFTVNWWNSWRHSTTRLARGP</sequence>
<accession>A0A3P6S8R3</accession>
<evidence type="ECO:0000256" key="1">
    <source>
        <dbReference type="SAM" id="Phobius"/>
    </source>
</evidence>
<dbReference type="AlphaFoldDB" id="A0A3P6S8R3"/>
<proteinExistence type="predicted"/>
<gene>
    <name evidence="2" type="ORF">CGOC_LOCUS2284</name>
</gene>
<name>A0A3P6S8R3_CYLGO</name>
<organism evidence="2 3">
    <name type="scientific">Cylicostephanus goldi</name>
    <name type="common">Nematode worm</name>
    <dbReference type="NCBI Taxonomy" id="71465"/>
    <lineage>
        <taxon>Eukaryota</taxon>
        <taxon>Metazoa</taxon>
        <taxon>Ecdysozoa</taxon>
        <taxon>Nematoda</taxon>
        <taxon>Chromadorea</taxon>
        <taxon>Rhabditida</taxon>
        <taxon>Rhabditina</taxon>
        <taxon>Rhabditomorpha</taxon>
        <taxon>Strongyloidea</taxon>
        <taxon>Strongylidae</taxon>
        <taxon>Cylicostephanus</taxon>
    </lineage>
</organism>
<keyword evidence="1" id="KW-0472">Membrane</keyword>
<evidence type="ECO:0000313" key="3">
    <source>
        <dbReference type="Proteomes" id="UP000271889"/>
    </source>
</evidence>
<reference evidence="2 3" key="1">
    <citation type="submission" date="2018-11" db="EMBL/GenBank/DDBJ databases">
        <authorList>
            <consortium name="Pathogen Informatics"/>
        </authorList>
    </citation>
    <scope>NUCLEOTIDE SEQUENCE [LARGE SCALE GENOMIC DNA]</scope>
</reference>
<protein>
    <submittedName>
        <fullName evidence="2">Uncharacterized protein</fullName>
    </submittedName>
</protein>
<dbReference type="Proteomes" id="UP000271889">
    <property type="component" value="Unassembled WGS sequence"/>
</dbReference>
<keyword evidence="3" id="KW-1185">Reference proteome</keyword>
<keyword evidence="1" id="KW-1133">Transmembrane helix</keyword>
<dbReference type="EMBL" id="UYRV01005027">
    <property type="protein sequence ID" value="VDK52224.1"/>
    <property type="molecule type" value="Genomic_DNA"/>
</dbReference>